<evidence type="ECO:0000313" key="4">
    <source>
        <dbReference type="Proteomes" id="UP000001950"/>
    </source>
</evidence>
<dbReference type="InParanoid" id="Q4UHS6"/>
<reference evidence="3 4" key="1">
    <citation type="journal article" date="2005" name="Science">
        <title>Genome of the host-cell transforming parasite Theileria annulata compared with T. parva.</title>
        <authorList>
            <person name="Pain A."/>
            <person name="Renauld H."/>
            <person name="Berriman M."/>
            <person name="Murphy L."/>
            <person name="Yeats C.A."/>
            <person name="Weir W."/>
            <person name="Kerhornou A."/>
            <person name="Aslett M."/>
            <person name="Bishop R."/>
            <person name="Bouchier C."/>
            <person name="Cochet M."/>
            <person name="Coulson R.M.R."/>
            <person name="Cronin A."/>
            <person name="de Villiers E.P."/>
            <person name="Fraser A."/>
            <person name="Fosker N."/>
            <person name="Gardner M."/>
            <person name="Goble A."/>
            <person name="Griffiths-Jones S."/>
            <person name="Harris D.E."/>
            <person name="Katzer F."/>
            <person name="Larke N."/>
            <person name="Lord A."/>
            <person name="Maser P."/>
            <person name="McKellar S."/>
            <person name="Mooney P."/>
            <person name="Morton F."/>
            <person name="Nene V."/>
            <person name="O'Neil S."/>
            <person name="Price C."/>
            <person name="Quail M.A."/>
            <person name="Rabbinowitsch E."/>
            <person name="Rawlings N.D."/>
            <person name="Rutter S."/>
            <person name="Saunders D."/>
            <person name="Seeger K."/>
            <person name="Shah T."/>
            <person name="Squares R."/>
            <person name="Squares S."/>
            <person name="Tivey A."/>
            <person name="Walker A.R."/>
            <person name="Woodward J."/>
            <person name="Dobbelaere D.A.E."/>
            <person name="Langsley G."/>
            <person name="Rajandream M.A."/>
            <person name="McKeever D."/>
            <person name="Shiels B."/>
            <person name="Tait A."/>
            <person name="Barrell B.G."/>
            <person name="Hall N."/>
        </authorList>
    </citation>
    <scope>NUCLEOTIDE SEQUENCE [LARGE SCALE GENOMIC DNA]</scope>
    <source>
        <strain evidence="4">Ankara</strain>
    </source>
</reference>
<dbReference type="AlphaFoldDB" id="Q4UHS6"/>
<feature type="compositionally biased region" description="Polar residues" evidence="1">
    <location>
        <begin position="440"/>
        <end position="450"/>
    </location>
</feature>
<feature type="compositionally biased region" description="Basic and acidic residues" evidence="1">
    <location>
        <begin position="342"/>
        <end position="388"/>
    </location>
</feature>
<feature type="compositionally biased region" description="Basic and acidic residues" evidence="1">
    <location>
        <begin position="315"/>
        <end position="335"/>
    </location>
</feature>
<dbReference type="OMA" id="YCANRYF"/>
<feature type="chain" id="PRO_5004244546" evidence="2">
    <location>
        <begin position="20"/>
        <end position="602"/>
    </location>
</feature>
<feature type="compositionally biased region" description="Basic and acidic residues" evidence="1">
    <location>
        <begin position="286"/>
        <end position="295"/>
    </location>
</feature>
<feature type="compositionally biased region" description="Acidic residues" evidence="1">
    <location>
        <begin position="591"/>
        <end position="602"/>
    </location>
</feature>
<evidence type="ECO:0000256" key="2">
    <source>
        <dbReference type="SAM" id="SignalP"/>
    </source>
</evidence>
<sequence length="602" mass="67937">MKILNFLSILYFFIANCLCRMDDKSGGLLGKMYQKVPHFMESTRKRNYDRNKHSAVRNRRSRLNEEDTGTDEMNSKKYGNDFKNYKFMSTMNNFRDKQGEALTLDNFSSDFNNFFQTNHRTYASYIKRNENDATCPFSVGAPGQVGQSCKFNDPSGTYSSTTLDGSQGSCPLKQDSQTSASVVTPANQWPDHKTFDQSNAEQEKAHEELKSEVDQVKQEQKNLEEKVNEANAAEQALKATAEDLKEGQEELKQEQDNLDQAQDKLESTQKEVEAKEHNLEQTADALKSEANKLEEEKESLDEQKEELENQQNDLNKQKNELESEKKNLDKEKEDLTTGQKSLDTEKESLDNEKKDLEQQQKSLDDQQSKLEDQQDKLNDQQEKLEEAQKASANEDTEASSKLEKTNENNAQADGLKNLQPVASPLVNGSPEGVVSPKTLVDNSSVPSCDNSTEEVDKAYEVLLTTQLSILTITTSQGEVQQPTADTTNASTSEDNTNNNAAESEKTTEESEPQTASKSEEAKENTESDDKTSKVESSEPNESEEHEDQNEENEKDEYEEDESEQNEDEESESKSTTKSSQKDNKNENEPATAEELEEVNDEV</sequence>
<dbReference type="EMBL" id="CR940347">
    <property type="protein sequence ID" value="CAI73363.1"/>
    <property type="molecule type" value="Genomic_DNA"/>
</dbReference>
<feature type="compositionally biased region" description="Polar residues" evidence="1">
    <location>
        <begin position="477"/>
        <end position="494"/>
    </location>
</feature>
<feature type="compositionally biased region" description="Acidic residues" evidence="1">
    <location>
        <begin position="538"/>
        <end position="570"/>
    </location>
</feature>
<feature type="compositionally biased region" description="Basic and acidic residues" evidence="1">
    <location>
        <begin position="517"/>
        <end position="536"/>
    </location>
</feature>
<feature type="region of interest" description="Disordered" evidence="1">
    <location>
        <begin position="472"/>
        <end position="602"/>
    </location>
</feature>
<feature type="region of interest" description="Disordered" evidence="1">
    <location>
        <begin position="47"/>
        <end position="75"/>
    </location>
</feature>
<feature type="compositionally biased region" description="Acidic residues" evidence="1">
    <location>
        <begin position="296"/>
        <end position="305"/>
    </location>
</feature>
<feature type="compositionally biased region" description="Basic and acidic residues" evidence="1">
    <location>
        <begin position="240"/>
        <end position="279"/>
    </location>
</feature>
<dbReference type="Proteomes" id="UP000001950">
    <property type="component" value="Chromosome 1"/>
</dbReference>
<gene>
    <name evidence="3" type="ORF">TA06775</name>
</gene>
<organism evidence="3 4">
    <name type="scientific">Theileria annulata</name>
    <dbReference type="NCBI Taxonomy" id="5874"/>
    <lineage>
        <taxon>Eukaryota</taxon>
        <taxon>Sar</taxon>
        <taxon>Alveolata</taxon>
        <taxon>Apicomplexa</taxon>
        <taxon>Aconoidasida</taxon>
        <taxon>Piroplasmida</taxon>
        <taxon>Theileriidae</taxon>
        <taxon>Theileria</taxon>
    </lineage>
</organism>
<dbReference type="GeneID" id="3864008"/>
<evidence type="ECO:0000256" key="1">
    <source>
        <dbReference type="SAM" id="MobiDB-lite"/>
    </source>
</evidence>
<evidence type="ECO:0000313" key="3">
    <source>
        <dbReference type="EMBL" id="CAI73363.1"/>
    </source>
</evidence>
<protein>
    <submittedName>
        <fullName evidence="3">Uncharacterized protein</fullName>
    </submittedName>
</protein>
<dbReference type="KEGG" id="tan:TA06775"/>
<keyword evidence="2" id="KW-0732">Signal</keyword>
<dbReference type="OrthoDB" id="361980at2759"/>
<feature type="compositionally biased region" description="Basic and acidic residues" evidence="1">
    <location>
        <begin position="571"/>
        <end position="587"/>
    </location>
</feature>
<accession>Q4UHS6</accession>
<dbReference type="STRING" id="5874.Q4UHS6"/>
<dbReference type="eggNOG" id="KOG1836">
    <property type="taxonomic scope" value="Eukaryota"/>
</dbReference>
<feature type="compositionally biased region" description="Basic and acidic residues" evidence="1">
    <location>
        <begin position="190"/>
        <end position="228"/>
    </location>
</feature>
<feature type="signal peptide" evidence="2">
    <location>
        <begin position="1"/>
        <end position="19"/>
    </location>
</feature>
<dbReference type="VEuPathDB" id="PiroplasmaDB:TA06775"/>
<keyword evidence="4" id="KW-1185">Reference proteome</keyword>
<feature type="compositionally biased region" description="Polar residues" evidence="1">
    <location>
        <begin position="157"/>
        <end position="187"/>
    </location>
</feature>
<proteinExistence type="predicted"/>
<feature type="region of interest" description="Disordered" evidence="1">
    <location>
        <begin position="157"/>
        <end position="453"/>
    </location>
</feature>
<name>Q4UHS6_THEAN</name>
<dbReference type="RefSeq" id="XP_954040.1">
    <property type="nucleotide sequence ID" value="XM_948947.1"/>
</dbReference>